<gene>
    <name evidence="1" type="ORF">DES48_11622</name>
</gene>
<dbReference type="Proteomes" id="UP000252254">
    <property type="component" value="Unassembled WGS sequence"/>
</dbReference>
<evidence type="ECO:0000313" key="1">
    <source>
        <dbReference type="EMBL" id="RBO92096.1"/>
    </source>
</evidence>
<accession>A0A366DPU1</accession>
<sequence length="30" mass="3545">MTFHYREEAPTVFLYQVGASFFDLIDAFTQ</sequence>
<proteinExistence type="predicted"/>
<evidence type="ECO:0000313" key="2">
    <source>
        <dbReference type="Proteomes" id="UP000252254"/>
    </source>
</evidence>
<protein>
    <submittedName>
        <fullName evidence="1">Uncharacterized protein</fullName>
    </submittedName>
</protein>
<name>A0A366DPU1_9BACI</name>
<keyword evidence="2" id="KW-1185">Reference proteome</keyword>
<organism evidence="1 2">
    <name type="scientific">Paraliobacillus ryukyuensis</name>
    <dbReference type="NCBI Taxonomy" id="200904"/>
    <lineage>
        <taxon>Bacteria</taxon>
        <taxon>Bacillati</taxon>
        <taxon>Bacillota</taxon>
        <taxon>Bacilli</taxon>
        <taxon>Bacillales</taxon>
        <taxon>Bacillaceae</taxon>
        <taxon>Paraliobacillus</taxon>
    </lineage>
</organism>
<dbReference type="AlphaFoldDB" id="A0A366DPU1"/>
<comment type="caution">
    <text evidence="1">The sequence shown here is derived from an EMBL/GenBank/DDBJ whole genome shotgun (WGS) entry which is preliminary data.</text>
</comment>
<dbReference type="EMBL" id="QNRI01000016">
    <property type="protein sequence ID" value="RBO92096.1"/>
    <property type="molecule type" value="Genomic_DNA"/>
</dbReference>
<reference evidence="1 2" key="1">
    <citation type="submission" date="2018-06" db="EMBL/GenBank/DDBJ databases">
        <title>Genomic Encyclopedia of Type Strains, Phase IV (KMG-IV): sequencing the most valuable type-strain genomes for metagenomic binning, comparative biology and taxonomic classification.</title>
        <authorList>
            <person name="Goeker M."/>
        </authorList>
    </citation>
    <scope>NUCLEOTIDE SEQUENCE [LARGE SCALE GENOMIC DNA]</scope>
    <source>
        <strain evidence="1 2">DSM 15140</strain>
    </source>
</reference>